<dbReference type="AlphaFoldDB" id="A0A916RKY9"/>
<gene>
    <name evidence="2" type="ORF">GCM10008025_00680</name>
</gene>
<dbReference type="RefSeq" id="WP_188382690.1">
    <property type="nucleotide sequence ID" value="NZ_BMEY01000001.1"/>
</dbReference>
<evidence type="ECO:0000313" key="3">
    <source>
        <dbReference type="Proteomes" id="UP000613512"/>
    </source>
</evidence>
<feature type="transmembrane region" description="Helical" evidence="1">
    <location>
        <begin position="42"/>
        <end position="60"/>
    </location>
</feature>
<sequence>MRMIDFLFHEQKYKVEKFVIVIGTLFITMLLIPLGFPFVVNVIYVPVLSILFIVSILKILCYNRKNNIKTKIIEKIETIFIAVFIGVFLYFV</sequence>
<proteinExistence type="predicted"/>
<evidence type="ECO:0000256" key="1">
    <source>
        <dbReference type="SAM" id="Phobius"/>
    </source>
</evidence>
<dbReference type="Proteomes" id="UP000613512">
    <property type="component" value="Unassembled WGS sequence"/>
</dbReference>
<dbReference type="EMBL" id="BMEY01000001">
    <property type="protein sequence ID" value="GGA60523.1"/>
    <property type="molecule type" value="Genomic_DNA"/>
</dbReference>
<keyword evidence="1" id="KW-0472">Membrane</keyword>
<reference evidence="2" key="1">
    <citation type="journal article" date="2014" name="Int. J. Syst. Evol. Microbiol.">
        <title>Complete genome sequence of Corynebacterium casei LMG S-19264T (=DSM 44701T), isolated from a smear-ripened cheese.</title>
        <authorList>
            <consortium name="US DOE Joint Genome Institute (JGI-PGF)"/>
            <person name="Walter F."/>
            <person name="Albersmeier A."/>
            <person name="Kalinowski J."/>
            <person name="Ruckert C."/>
        </authorList>
    </citation>
    <scope>NUCLEOTIDE SEQUENCE</scope>
    <source>
        <strain evidence="2">CGMCC 1.12408</strain>
    </source>
</reference>
<keyword evidence="1" id="KW-0812">Transmembrane</keyword>
<keyword evidence="1" id="KW-1133">Transmembrane helix</keyword>
<feature type="transmembrane region" description="Helical" evidence="1">
    <location>
        <begin position="18"/>
        <end position="36"/>
    </location>
</feature>
<accession>A0A916RKY9</accession>
<organism evidence="2 3">
    <name type="scientific">Ornithinibacillus halotolerans</name>
    <dbReference type="NCBI Taxonomy" id="1274357"/>
    <lineage>
        <taxon>Bacteria</taxon>
        <taxon>Bacillati</taxon>
        <taxon>Bacillota</taxon>
        <taxon>Bacilli</taxon>
        <taxon>Bacillales</taxon>
        <taxon>Bacillaceae</taxon>
        <taxon>Ornithinibacillus</taxon>
    </lineage>
</organism>
<reference evidence="2" key="2">
    <citation type="submission" date="2020-09" db="EMBL/GenBank/DDBJ databases">
        <authorList>
            <person name="Sun Q."/>
            <person name="Zhou Y."/>
        </authorList>
    </citation>
    <scope>NUCLEOTIDE SEQUENCE</scope>
    <source>
        <strain evidence="2">CGMCC 1.12408</strain>
    </source>
</reference>
<name>A0A916RKY9_9BACI</name>
<evidence type="ECO:0000313" key="2">
    <source>
        <dbReference type="EMBL" id="GGA60523.1"/>
    </source>
</evidence>
<keyword evidence="3" id="KW-1185">Reference proteome</keyword>
<comment type="caution">
    <text evidence="2">The sequence shown here is derived from an EMBL/GenBank/DDBJ whole genome shotgun (WGS) entry which is preliminary data.</text>
</comment>
<feature type="transmembrane region" description="Helical" evidence="1">
    <location>
        <begin position="72"/>
        <end position="91"/>
    </location>
</feature>
<protein>
    <submittedName>
        <fullName evidence="2">Uncharacterized protein</fullName>
    </submittedName>
</protein>